<comment type="caution">
    <text evidence="9">The sequence shown here is derived from an EMBL/GenBank/DDBJ whole genome shotgun (WGS) entry which is preliminary data.</text>
</comment>
<comment type="subcellular location">
    <subcellularLocation>
        <location evidence="1">Cell membrane</location>
        <topology evidence="1">Multi-pass membrane protein</topology>
    </subcellularLocation>
</comment>
<dbReference type="Pfam" id="PF12704">
    <property type="entry name" value="MacB_PCD"/>
    <property type="match status" value="1"/>
</dbReference>
<keyword evidence="10" id="KW-1185">Reference proteome</keyword>
<feature type="transmembrane region" description="Helical" evidence="6">
    <location>
        <begin position="413"/>
        <end position="436"/>
    </location>
</feature>
<dbReference type="GO" id="GO:0022857">
    <property type="term" value="F:transmembrane transporter activity"/>
    <property type="evidence" value="ECO:0007669"/>
    <property type="project" value="TreeGrafter"/>
</dbReference>
<feature type="transmembrane region" description="Helical" evidence="6">
    <location>
        <begin position="21"/>
        <end position="45"/>
    </location>
</feature>
<evidence type="ECO:0000256" key="3">
    <source>
        <dbReference type="ARBA" id="ARBA00022692"/>
    </source>
</evidence>
<evidence type="ECO:0000256" key="5">
    <source>
        <dbReference type="ARBA" id="ARBA00023136"/>
    </source>
</evidence>
<evidence type="ECO:0000256" key="1">
    <source>
        <dbReference type="ARBA" id="ARBA00004651"/>
    </source>
</evidence>
<evidence type="ECO:0000256" key="6">
    <source>
        <dbReference type="SAM" id="Phobius"/>
    </source>
</evidence>
<dbReference type="EMBL" id="AMSG01000018">
    <property type="protein sequence ID" value="EKF54617.1"/>
    <property type="molecule type" value="Genomic_DNA"/>
</dbReference>
<dbReference type="InterPro" id="IPR003838">
    <property type="entry name" value="ABC3_permease_C"/>
</dbReference>
<protein>
    <recommendedName>
        <fullName evidence="11">ABC transporter permease</fullName>
    </recommendedName>
</protein>
<gene>
    <name evidence="9" type="ORF">I215_11679</name>
</gene>
<feature type="domain" description="ABC3 transporter permease C-terminal" evidence="7">
    <location>
        <begin position="676"/>
        <end position="788"/>
    </location>
</feature>
<keyword evidence="4 6" id="KW-1133">Transmembrane helix</keyword>
<feature type="transmembrane region" description="Helical" evidence="6">
    <location>
        <begin position="724"/>
        <end position="743"/>
    </location>
</feature>
<evidence type="ECO:0000259" key="8">
    <source>
        <dbReference type="Pfam" id="PF12704"/>
    </source>
</evidence>
<evidence type="ECO:0000313" key="10">
    <source>
        <dbReference type="Proteomes" id="UP000007364"/>
    </source>
</evidence>
<evidence type="ECO:0000313" key="9">
    <source>
        <dbReference type="EMBL" id="EKF54617.1"/>
    </source>
</evidence>
<keyword evidence="5 6" id="KW-0472">Membrane</keyword>
<accession>K2QIS8</accession>
<dbReference type="Pfam" id="PF02687">
    <property type="entry name" value="FtsX"/>
    <property type="match status" value="2"/>
</dbReference>
<evidence type="ECO:0008006" key="11">
    <source>
        <dbReference type="Google" id="ProtNLM"/>
    </source>
</evidence>
<dbReference type="Proteomes" id="UP000007364">
    <property type="component" value="Unassembled WGS sequence"/>
</dbReference>
<dbReference type="eggNOG" id="COG0577">
    <property type="taxonomic scope" value="Bacteria"/>
</dbReference>
<name>K2QIS8_9FLAO</name>
<feature type="transmembrane region" description="Helical" evidence="6">
    <location>
        <begin position="758"/>
        <end position="778"/>
    </location>
</feature>
<reference evidence="9 10" key="1">
    <citation type="journal article" date="2012" name="J. Bacteriol.">
        <title>Genome Sequence of Galbibacter marinum Type Strain ck-I2-15.</title>
        <authorList>
            <person name="Lai Q."/>
            <person name="Li C."/>
            <person name="Shao Z."/>
        </authorList>
    </citation>
    <scope>NUCLEOTIDE SEQUENCE [LARGE SCALE GENOMIC DNA]</scope>
    <source>
        <strain evidence="10">ck-I2-15</strain>
    </source>
</reference>
<feature type="transmembrane region" description="Helical" evidence="6">
    <location>
        <begin position="675"/>
        <end position="696"/>
    </location>
</feature>
<dbReference type="STRING" id="555500.I215_11679"/>
<feature type="transmembrane region" description="Helical" evidence="6">
    <location>
        <begin position="367"/>
        <end position="393"/>
    </location>
</feature>
<dbReference type="InterPro" id="IPR025857">
    <property type="entry name" value="MacB_PCD"/>
</dbReference>
<organism evidence="9 10">
    <name type="scientific">Galbibacter marinus</name>
    <dbReference type="NCBI Taxonomy" id="555500"/>
    <lineage>
        <taxon>Bacteria</taxon>
        <taxon>Pseudomonadati</taxon>
        <taxon>Bacteroidota</taxon>
        <taxon>Flavobacteriia</taxon>
        <taxon>Flavobacteriales</taxon>
        <taxon>Flavobacteriaceae</taxon>
        <taxon>Galbibacter</taxon>
    </lineage>
</organism>
<evidence type="ECO:0000256" key="2">
    <source>
        <dbReference type="ARBA" id="ARBA00022475"/>
    </source>
</evidence>
<dbReference type="PANTHER" id="PTHR30572:SF18">
    <property type="entry name" value="ABC-TYPE MACROLIDE FAMILY EXPORT SYSTEM PERMEASE COMPONENT 2"/>
    <property type="match status" value="1"/>
</dbReference>
<feature type="domain" description="ABC3 transporter permease C-terminal" evidence="7">
    <location>
        <begin position="277"/>
        <end position="396"/>
    </location>
</feature>
<keyword evidence="2" id="KW-1003">Cell membrane</keyword>
<evidence type="ECO:0000256" key="4">
    <source>
        <dbReference type="ARBA" id="ARBA00022989"/>
    </source>
</evidence>
<feature type="transmembrane region" description="Helical" evidence="6">
    <location>
        <begin position="275"/>
        <end position="298"/>
    </location>
</feature>
<evidence type="ECO:0000259" key="7">
    <source>
        <dbReference type="Pfam" id="PF02687"/>
    </source>
</evidence>
<dbReference type="PANTHER" id="PTHR30572">
    <property type="entry name" value="MEMBRANE COMPONENT OF TRANSPORTER-RELATED"/>
    <property type="match status" value="1"/>
</dbReference>
<feature type="transmembrane region" description="Helical" evidence="6">
    <location>
        <begin position="318"/>
        <end position="347"/>
    </location>
</feature>
<feature type="domain" description="MacB-like periplasmic core" evidence="8">
    <location>
        <begin position="20"/>
        <end position="234"/>
    </location>
</feature>
<sequence length="795" mass="89430">MIVNYIKVAFRHLLKNKLPTSLNIIGLTVGLASIMTLGFGVYSYYDADSFIEKKEELYTLKTVLANGDEIDQTTYPLLGEIIHTSPDVAAATHIQGWNWPWLKVENKELQKNTKYVDTSFFKVFTLPLKYGNPKTALQGKYEIVISDEVSKQLFGDLNPIGQNITLDDSLNVTIQGVFKSLNPYSSLKFEVLLPTALLESTSDFKQGANWYNSFSYNYIRLKKDTDINKLEGDIWEIVMRNYESTKGLERIALASFLNYREDYNPTVDTIIKGSIATIVFVLIIVIINLLNLNTSVIYNRKKELAVRKIVGSGKRSLIAQFCIENAMLVFTSLIIAGILFIQVLLPAMNTIYGSRFGSIHFDLTSDYPIVILYVLSGILITVIVGIIPILNIISMPIILSLKGKSQNTNKSFFVRNTFITIQFALAIVFICVALVLKNQIQYMNNVPLGYNPEGVSIVKLNLDYKDKEAANSRIAVALEELKNNPYVQSFSTTEVIPTSYRYNYNNFYDPVSKVELGIRKGHAGQGYAETFGISLIEGRDFDELRDASESKSVIINRKAMESFGWSSIANKKVVEKGGKEETYNVIGLLEDFHYQDMQNDIEPILHYYGGKRGLGYNNSYLSIKITPGKEDLVINNLKGAFDDIASRHEFNYEPMNARVSSQYKLLNGILNTVNYVAFITIIITCMGMFGLISLNARKRVKEIGIRKVLGAGTGTITYLLSKQFIKLVLLSCVIAFPIAWYVMDSWLQNFAYRIDIKWWMFAASGLIALSITAITVGFRSIKAASANPIKSLRND</sequence>
<dbReference type="InterPro" id="IPR050250">
    <property type="entry name" value="Macrolide_Exporter_MacB"/>
</dbReference>
<dbReference type="GO" id="GO:0005886">
    <property type="term" value="C:plasma membrane"/>
    <property type="evidence" value="ECO:0007669"/>
    <property type="project" value="UniProtKB-SubCell"/>
</dbReference>
<proteinExistence type="predicted"/>
<keyword evidence="3 6" id="KW-0812">Transmembrane</keyword>
<dbReference type="AlphaFoldDB" id="K2QIS8"/>